<dbReference type="Pfam" id="PF12906">
    <property type="entry name" value="RINGv"/>
    <property type="match status" value="1"/>
</dbReference>
<dbReference type="GO" id="GO:0016567">
    <property type="term" value="P:protein ubiquitination"/>
    <property type="evidence" value="ECO:0007669"/>
    <property type="project" value="TreeGrafter"/>
</dbReference>
<dbReference type="Gene3D" id="3.30.40.10">
    <property type="entry name" value="Zinc/RING finger domain, C3HC4 (zinc finger)"/>
    <property type="match status" value="1"/>
</dbReference>
<accession>A0A9N9WKS7</accession>
<dbReference type="PANTHER" id="PTHR46065">
    <property type="entry name" value="E3 UBIQUITIN-PROTEIN LIGASE MARCH 2/3 FAMILY MEMBER"/>
    <property type="match status" value="1"/>
</dbReference>
<sequence length="233" mass="26342">MDEKVTSNSIQDTNNEEFTIPHENSSTKIGTEGSSSDSSITACFARDHDDDKSAVTSLSKPSIICRICLTNNECDRLLTPCQCKGTHAFVHRQCLENWLSRSGLDHCELCLFRFATANYLRFSDILLCTLLTIITFGLVVIAMFGMYFMSASPSSSSDINAETTKYWTETSIVVFLGIVNIFQIFAFLLNAIVVIRANLIPWFRWWRRCKEIQLVIENNIHSSINNNNSMLNV</sequence>
<evidence type="ECO:0000256" key="10">
    <source>
        <dbReference type="SAM" id="MobiDB-lite"/>
    </source>
</evidence>
<keyword evidence="3 11" id="KW-0812">Transmembrane</keyword>
<keyword evidence="14" id="KW-1185">Reference proteome</keyword>
<dbReference type="SMART" id="SM00744">
    <property type="entry name" value="RINGv"/>
    <property type="match status" value="1"/>
</dbReference>
<evidence type="ECO:0000256" key="2">
    <source>
        <dbReference type="ARBA" id="ARBA00022679"/>
    </source>
</evidence>
<dbReference type="AlphaFoldDB" id="A0A9N9WKS7"/>
<dbReference type="GO" id="GO:0004842">
    <property type="term" value="F:ubiquitin-protein transferase activity"/>
    <property type="evidence" value="ECO:0007669"/>
    <property type="project" value="TreeGrafter"/>
</dbReference>
<feature type="region of interest" description="Disordered" evidence="10">
    <location>
        <begin position="1"/>
        <end position="34"/>
    </location>
</feature>
<dbReference type="EMBL" id="OU895877">
    <property type="protein sequence ID" value="CAG9799363.1"/>
    <property type="molecule type" value="Genomic_DNA"/>
</dbReference>
<evidence type="ECO:0000256" key="3">
    <source>
        <dbReference type="ARBA" id="ARBA00022692"/>
    </source>
</evidence>
<dbReference type="GO" id="GO:0008270">
    <property type="term" value="F:zinc ion binding"/>
    <property type="evidence" value="ECO:0007669"/>
    <property type="project" value="UniProtKB-KW"/>
</dbReference>
<feature type="transmembrane region" description="Helical" evidence="11">
    <location>
        <begin position="170"/>
        <end position="195"/>
    </location>
</feature>
<evidence type="ECO:0000256" key="9">
    <source>
        <dbReference type="ARBA" id="ARBA00023136"/>
    </source>
</evidence>
<keyword evidence="7" id="KW-0862">Zinc</keyword>
<evidence type="ECO:0000256" key="1">
    <source>
        <dbReference type="ARBA" id="ARBA00004141"/>
    </source>
</evidence>
<evidence type="ECO:0000256" key="11">
    <source>
        <dbReference type="SAM" id="Phobius"/>
    </source>
</evidence>
<reference evidence="13" key="1">
    <citation type="submission" date="2022-01" db="EMBL/GenBank/DDBJ databases">
        <authorList>
            <person name="King R."/>
        </authorList>
    </citation>
    <scope>NUCLEOTIDE SEQUENCE</scope>
</reference>
<dbReference type="GO" id="GO:0016020">
    <property type="term" value="C:membrane"/>
    <property type="evidence" value="ECO:0007669"/>
    <property type="project" value="UniProtKB-SubCell"/>
</dbReference>
<evidence type="ECO:0000313" key="14">
    <source>
        <dbReference type="Proteomes" id="UP001153620"/>
    </source>
</evidence>
<evidence type="ECO:0000259" key="12">
    <source>
        <dbReference type="PROSITE" id="PS51292"/>
    </source>
</evidence>
<keyword evidence="8 11" id="KW-1133">Transmembrane helix</keyword>
<comment type="subcellular location">
    <subcellularLocation>
        <location evidence="1">Membrane</location>
        <topology evidence="1">Multi-pass membrane protein</topology>
    </subcellularLocation>
</comment>
<keyword evidence="5" id="KW-0863">Zinc-finger</keyword>
<protein>
    <recommendedName>
        <fullName evidence="12">RING-CH-type domain-containing protein</fullName>
    </recommendedName>
</protein>
<evidence type="ECO:0000256" key="8">
    <source>
        <dbReference type="ARBA" id="ARBA00022989"/>
    </source>
</evidence>
<dbReference type="Proteomes" id="UP001153620">
    <property type="component" value="Chromosome 1"/>
</dbReference>
<dbReference type="SUPFAM" id="SSF57850">
    <property type="entry name" value="RING/U-box"/>
    <property type="match status" value="1"/>
</dbReference>
<name>A0A9N9WKS7_9DIPT</name>
<dbReference type="PROSITE" id="PS51292">
    <property type="entry name" value="ZF_RING_CH"/>
    <property type="match status" value="1"/>
</dbReference>
<keyword evidence="2" id="KW-0808">Transferase</keyword>
<proteinExistence type="predicted"/>
<evidence type="ECO:0000256" key="7">
    <source>
        <dbReference type="ARBA" id="ARBA00022833"/>
    </source>
</evidence>
<keyword evidence="6" id="KW-0833">Ubl conjugation pathway</keyword>
<evidence type="ECO:0000256" key="6">
    <source>
        <dbReference type="ARBA" id="ARBA00022786"/>
    </source>
</evidence>
<dbReference type="PANTHER" id="PTHR46065:SF3">
    <property type="entry name" value="FI20425P1"/>
    <property type="match status" value="1"/>
</dbReference>
<evidence type="ECO:0000313" key="13">
    <source>
        <dbReference type="EMBL" id="CAG9799363.1"/>
    </source>
</evidence>
<gene>
    <name evidence="13" type="ORF">CHIRRI_LOCUS2330</name>
</gene>
<evidence type="ECO:0000256" key="4">
    <source>
        <dbReference type="ARBA" id="ARBA00022723"/>
    </source>
</evidence>
<reference evidence="13" key="2">
    <citation type="submission" date="2022-10" db="EMBL/GenBank/DDBJ databases">
        <authorList>
            <consortium name="ENA_rothamsted_submissions"/>
            <consortium name="culmorum"/>
            <person name="King R."/>
        </authorList>
    </citation>
    <scope>NUCLEOTIDE SEQUENCE</scope>
</reference>
<dbReference type="InterPro" id="IPR013083">
    <property type="entry name" value="Znf_RING/FYVE/PHD"/>
</dbReference>
<organism evidence="13 14">
    <name type="scientific">Chironomus riparius</name>
    <dbReference type="NCBI Taxonomy" id="315576"/>
    <lineage>
        <taxon>Eukaryota</taxon>
        <taxon>Metazoa</taxon>
        <taxon>Ecdysozoa</taxon>
        <taxon>Arthropoda</taxon>
        <taxon>Hexapoda</taxon>
        <taxon>Insecta</taxon>
        <taxon>Pterygota</taxon>
        <taxon>Neoptera</taxon>
        <taxon>Endopterygota</taxon>
        <taxon>Diptera</taxon>
        <taxon>Nematocera</taxon>
        <taxon>Chironomoidea</taxon>
        <taxon>Chironomidae</taxon>
        <taxon>Chironominae</taxon>
        <taxon>Chironomus</taxon>
    </lineage>
</organism>
<feature type="transmembrane region" description="Helical" evidence="11">
    <location>
        <begin position="125"/>
        <end position="150"/>
    </location>
</feature>
<dbReference type="OrthoDB" id="273089at2759"/>
<feature type="domain" description="RING-CH-type" evidence="12">
    <location>
        <begin position="57"/>
        <end position="117"/>
    </location>
</feature>
<dbReference type="InterPro" id="IPR011016">
    <property type="entry name" value="Znf_RING-CH"/>
</dbReference>
<evidence type="ECO:0000256" key="5">
    <source>
        <dbReference type="ARBA" id="ARBA00022771"/>
    </source>
</evidence>
<keyword evidence="4" id="KW-0479">Metal-binding</keyword>
<keyword evidence="9 11" id="KW-0472">Membrane</keyword>